<reference evidence="1 2" key="1">
    <citation type="submission" date="2019-05" db="EMBL/GenBank/DDBJ databases">
        <title>Mikania micrantha, genome provides insights into the molecular mechanism of rapid growth.</title>
        <authorList>
            <person name="Liu B."/>
        </authorList>
    </citation>
    <scope>NUCLEOTIDE SEQUENCE [LARGE SCALE GENOMIC DNA]</scope>
    <source>
        <strain evidence="1">NLD-2019</strain>
        <tissue evidence="1">Leaf</tissue>
    </source>
</reference>
<proteinExistence type="predicted"/>
<gene>
    <name evidence="1" type="ORF">E3N88_36557</name>
</gene>
<evidence type="ECO:0000313" key="1">
    <source>
        <dbReference type="EMBL" id="KAD3068677.1"/>
    </source>
</evidence>
<dbReference type="EMBL" id="SZYD01000017">
    <property type="protein sequence ID" value="KAD3068677.1"/>
    <property type="molecule type" value="Genomic_DNA"/>
</dbReference>
<accession>A0A5N6M473</accession>
<evidence type="ECO:0000313" key="2">
    <source>
        <dbReference type="Proteomes" id="UP000326396"/>
    </source>
</evidence>
<name>A0A5N6M473_9ASTR</name>
<comment type="caution">
    <text evidence="1">The sequence shown here is derived from an EMBL/GenBank/DDBJ whole genome shotgun (WGS) entry which is preliminary data.</text>
</comment>
<protein>
    <submittedName>
        <fullName evidence="1">Uncharacterized protein</fullName>
    </submittedName>
</protein>
<sequence length="92" mass="10408">MKVLELTLNSEGVFLLIAPVLFKAPPFDPPSTLPLNITDFDADIIDPPVATLAIFSREKRLNREQRNRYFGARKGDGVENFAEEDEERVKGF</sequence>
<dbReference type="AlphaFoldDB" id="A0A5N6M473"/>
<dbReference type="Proteomes" id="UP000326396">
    <property type="component" value="Linkage Group LG7"/>
</dbReference>
<keyword evidence="2" id="KW-1185">Reference proteome</keyword>
<organism evidence="1 2">
    <name type="scientific">Mikania micrantha</name>
    <name type="common">bitter vine</name>
    <dbReference type="NCBI Taxonomy" id="192012"/>
    <lineage>
        <taxon>Eukaryota</taxon>
        <taxon>Viridiplantae</taxon>
        <taxon>Streptophyta</taxon>
        <taxon>Embryophyta</taxon>
        <taxon>Tracheophyta</taxon>
        <taxon>Spermatophyta</taxon>
        <taxon>Magnoliopsida</taxon>
        <taxon>eudicotyledons</taxon>
        <taxon>Gunneridae</taxon>
        <taxon>Pentapetalae</taxon>
        <taxon>asterids</taxon>
        <taxon>campanulids</taxon>
        <taxon>Asterales</taxon>
        <taxon>Asteraceae</taxon>
        <taxon>Asteroideae</taxon>
        <taxon>Heliantheae alliance</taxon>
        <taxon>Eupatorieae</taxon>
        <taxon>Mikania</taxon>
    </lineage>
</organism>